<sequence>KWEDEGFLRVANGDLVRATVSKLRRRKAKTKLTWVKGHNGCAGNEAVDHLANDGGEKPTADNISGKRDTAFMLSGAKLSSMTQSIAYRLIKRRKMEAPAYKAMLNRKATKRNMILAQQAVADPSDDLPSVGKIWKSTKHKDISRSARFFLWMLIHDGYKVGRYWDKIVGHKQKATCNRCGISESMAHILTQCDLPGQEAVWELASEVWKLKTGDDLPKPTTGQIMSCAAIKRHDAGTTRLYRILVSESAHLIWRLRCEQVIQEKPPASGHEIHNRWLSQINNRLGLDRAMTNDHKYGKKAIKKSLVLKTWCKVLKNEDKLPKDWTWETEVLVGIG</sequence>
<comment type="caution">
    <text evidence="2">The sequence shown here is derived from an EMBL/GenBank/DDBJ whole genome shotgun (WGS) entry which is preliminary data.</text>
</comment>
<dbReference type="GO" id="GO:0003676">
    <property type="term" value="F:nucleic acid binding"/>
    <property type="evidence" value="ECO:0007669"/>
    <property type="project" value="InterPro"/>
</dbReference>
<evidence type="ECO:0000313" key="2">
    <source>
        <dbReference type="EMBL" id="KAJ7702212.1"/>
    </source>
</evidence>
<protein>
    <recommendedName>
        <fullName evidence="1">RNase H type-1 domain-containing protein</fullName>
    </recommendedName>
</protein>
<evidence type="ECO:0000259" key="1">
    <source>
        <dbReference type="PROSITE" id="PS50879"/>
    </source>
</evidence>
<dbReference type="InterPro" id="IPR012337">
    <property type="entry name" value="RNaseH-like_sf"/>
</dbReference>
<evidence type="ECO:0000313" key="3">
    <source>
        <dbReference type="Proteomes" id="UP001221757"/>
    </source>
</evidence>
<feature type="non-terminal residue" evidence="2">
    <location>
        <position position="1"/>
    </location>
</feature>
<accession>A0AAD7E001</accession>
<gene>
    <name evidence="2" type="ORF">B0H17DRAFT_923448</name>
</gene>
<dbReference type="EMBL" id="JARKIE010000015">
    <property type="protein sequence ID" value="KAJ7702212.1"/>
    <property type="molecule type" value="Genomic_DNA"/>
</dbReference>
<dbReference type="InterPro" id="IPR036397">
    <property type="entry name" value="RNaseH_sf"/>
</dbReference>
<dbReference type="GO" id="GO:0004523">
    <property type="term" value="F:RNA-DNA hybrid ribonuclease activity"/>
    <property type="evidence" value="ECO:0007669"/>
    <property type="project" value="InterPro"/>
</dbReference>
<name>A0AAD7E001_MYCRO</name>
<dbReference type="Gene3D" id="3.30.420.10">
    <property type="entry name" value="Ribonuclease H-like superfamily/Ribonuclease H"/>
    <property type="match status" value="1"/>
</dbReference>
<dbReference type="SUPFAM" id="SSF53098">
    <property type="entry name" value="Ribonuclease H-like"/>
    <property type="match status" value="1"/>
</dbReference>
<dbReference type="AlphaFoldDB" id="A0AAD7E001"/>
<reference evidence="2" key="1">
    <citation type="submission" date="2023-03" db="EMBL/GenBank/DDBJ databases">
        <title>Massive genome expansion in bonnet fungi (Mycena s.s.) driven by repeated elements and novel gene families across ecological guilds.</title>
        <authorList>
            <consortium name="Lawrence Berkeley National Laboratory"/>
            <person name="Harder C.B."/>
            <person name="Miyauchi S."/>
            <person name="Viragh M."/>
            <person name="Kuo A."/>
            <person name="Thoen E."/>
            <person name="Andreopoulos B."/>
            <person name="Lu D."/>
            <person name="Skrede I."/>
            <person name="Drula E."/>
            <person name="Henrissat B."/>
            <person name="Morin E."/>
            <person name="Kohler A."/>
            <person name="Barry K."/>
            <person name="LaButti K."/>
            <person name="Morin E."/>
            <person name="Salamov A."/>
            <person name="Lipzen A."/>
            <person name="Mereny Z."/>
            <person name="Hegedus B."/>
            <person name="Baldrian P."/>
            <person name="Stursova M."/>
            <person name="Weitz H."/>
            <person name="Taylor A."/>
            <person name="Grigoriev I.V."/>
            <person name="Nagy L.G."/>
            <person name="Martin F."/>
            <person name="Kauserud H."/>
        </authorList>
    </citation>
    <scope>NUCLEOTIDE SEQUENCE</scope>
    <source>
        <strain evidence="2">CBHHK067</strain>
    </source>
</reference>
<proteinExistence type="predicted"/>
<feature type="domain" description="RNase H type-1" evidence="1">
    <location>
        <begin position="1"/>
        <end position="56"/>
    </location>
</feature>
<dbReference type="PROSITE" id="PS50879">
    <property type="entry name" value="RNASE_H_1"/>
    <property type="match status" value="1"/>
</dbReference>
<dbReference type="Pfam" id="PF00075">
    <property type="entry name" value="RNase_H"/>
    <property type="match status" value="1"/>
</dbReference>
<organism evidence="2 3">
    <name type="scientific">Mycena rosella</name>
    <name type="common">Pink bonnet</name>
    <name type="synonym">Agaricus rosellus</name>
    <dbReference type="NCBI Taxonomy" id="1033263"/>
    <lineage>
        <taxon>Eukaryota</taxon>
        <taxon>Fungi</taxon>
        <taxon>Dikarya</taxon>
        <taxon>Basidiomycota</taxon>
        <taxon>Agaricomycotina</taxon>
        <taxon>Agaricomycetes</taxon>
        <taxon>Agaricomycetidae</taxon>
        <taxon>Agaricales</taxon>
        <taxon>Marasmiineae</taxon>
        <taxon>Mycenaceae</taxon>
        <taxon>Mycena</taxon>
    </lineage>
</organism>
<keyword evidence="3" id="KW-1185">Reference proteome</keyword>
<dbReference type="Proteomes" id="UP001221757">
    <property type="component" value="Unassembled WGS sequence"/>
</dbReference>
<dbReference type="InterPro" id="IPR002156">
    <property type="entry name" value="RNaseH_domain"/>
</dbReference>